<dbReference type="Proteomes" id="UP000823883">
    <property type="component" value="Unassembled WGS sequence"/>
</dbReference>
<dbReference type="InterPro" id="IPR001279">
    <property type="entry name" value="Metallo-B-lactamas"/>
</dbReference>
<accession>A0A9D2T672</accession>
<comment type="caution">
    <text evidence="2">The sequence shown here is derived from an EMBL/GenBank/DDBJ whole genome shotgun (WGS) entry which is preliminary data.</text>
</comment>
<dbReference type="CDD" id="cd07710">
    <property type="entry name" value="arylsulfatase_Sdsa1-like_MBL-fold"/>
    <property type="match status" value="1"/>
</dbReference>
<gene>
    <name evidence="2" type="ORF">IAA04_10770</name>
</gene>
<evidence type="ECO:0000313" key="2">
    <source>
        <dbReference type="EMBL" id="HJC48523.1"/>
    </source>
</evidence>
<evidence type="ECO:0000313" key="3">
    <source>
        <dbReference type="Proteomes" id="UP000823883"/>
    </source>
</evidence>
<dbReference type="Pfam" id="PF00753">
    <property type="entry name" value="Lactamase_B"/>
    <property type="match status" value="1"/>
</dbReference>
<dbReference type="InterPro" id="IPR038536">
    <property type="entry name" value="Alkyl/aryl-sulf_dimr_sf"/>
</dbReference>
<dbReference type="GO" id="GO:0018909">
    <property type="term" value="P:dodecyl sulfate metabolic process"/>
    <property type="evidence" value="ECO:0007669"/>
    <property type="project" value="InterPro"/>
</dbReference>
<protein>
    <submittedName>
        <fullName evidence="2">Alkyl/aryl-sulfatase</fullName>
    </submittedName>
</protein>
<name>A0A9D2T672_9FIRM</name>
<sequence>MTGEERLKHHAETAFPYRVIQAGDRVRCITGLGHSNAIAIEGETSLILIDCLDSDERGKRLKTLLEDLTHKQVKTIIYTHGHPDHRGGSGAFRATAEEIIMSSPRKPPLKYYDRLSDILNKRTARQFGYGLTDEECITQGIGIREGHAVGDGVYDFLPPTTLFSADEEERVIDGVRLKLVSAIGETDDQLFVWLPDDRILCCGDNYYACWPNLYAIRGSQYRDIAAWLDSLSAIMSYHPDILLPGHTQPIFGREEIQTVLGNFRDAIQSVLFQTLDCMNRGMDMLEAVSSVKLPEKYRDLPYLQEFYGTVSWTVKGIYAGYVGWFDGNPVHLDPVPETEYSREILGLIGDISAVKARIRELYRAGNFQLGLELCELLEKGGHDVRKLKKEGLVSIAETVTSANARHYYLACAKEIELNTPQ</sequence>
<dbReference type="PANTHER" id="PTHR43223">
    <property type="entry name" value="ALKYL/ARYL-SULFATASE"/>
    <property type="match status" value="1"/>
</dbReference>
<dbReference type="PANTHER" id="PTHR43223:SF2">
    <property type="entry name" value="METALLO-BETA-LACTAMASE DOMAIN-CONTAINING PROTEIN"/>
    <property type="match status" value="1"/>
</dbReference>
<proteinExistence type="predicted"/>
<feature type="domain" description="Metallo-beta-lactamase" evidence="1">
    <location>
        <begin position="34"/>
        <end position="246"/>
    </location>
</feature>
<dbReference type="InterPro" id="IPR029228">
    <property type="entry name" value="Alkyl_sulf_dimr"/>
</dbReference>
<dbReference type="SUPFAM" id="SSF56281">
    <property type="entry name" value="Metallo-hydrolase/oxidoreductase"/>
    <property type="match status" value="1"/>
</dbReference>
<dbReference type="AlphaFoldDB" id="A0A9D2T672"/>
<reference evidence="2" key="2">
    <citation type="submission" date="2021-04" db="EMBL/GenBank/DDBJ databases">
        <authorList>
            <person name="Gilroy R."/>
        </authorList>
    </citation>
    <scope>NUCLEOTIDE SEQUENCE</scope>
    <source>
        <strain evidence="2">CHK183-5548</strain>
    </source>
</reference>
<evidence type="ECO:0000259" key="1">
    <source>
        <dbReference type="SMART" id="SM00849"/>
    </source>
</evidence>
<dbReference type="Gene3D" id="3.60.15.30">
    <property type="entry name" value="Metallo-beta-lactamase domain"/>
    <property type="match status" value="1"/>
</dbReference>
<dbReference type="GO" id="GO:0046983">
    <property type="term" value="F:protein dimerization activity"/>
    <property type="evidence" value="ECO:0007669"/>
    <property type="project" value="InterPro"/>
</dbReference>
<organism evidence="2 3">
    <name type="scientific">Candidatus Lachnoclostridium pullistercoris</name>
    <dbReference type="NCBI Taxonomy" id="2838632"/>
    <lineage>
        <taxon>Bacteria</taxon>
        <taxon>Bacillati</taxon>
        <taxon>Bacillota</taxon>
        <taxon>Clostridia</taxon>
        <taxon>Lachnospirales</taxon>
        <taxon>Lachnospiraceae</taxon>
    </lineage>
</organism>
<dbReference type="Gene3D" id="1.25.40.880">
    <property type="entry name" value="Alkyl sulfatase, dimerisation domain"/>
    <property type="match status" value="1"/>
</dbReference>
<dbReference type="EMBL" id="DWWL01000070">
    <property type="protein sequence ID" value="HJC48523.1"/>
    <property type="molecule type" value="Genomic_DNA"/>
</dbReference>
<dbReference type="InterPro" id="IPR044097">
    <property type="entry name" value="Bds1/SdsA1_MBL-fold"/>
</dbReference>
<dbReference type="GO" id="GO:0018741">
    <property type="term" value="F:linear primary-alkylsulfatase activity"/>
    <property type="evidence" value="ECO:0007669"/>
    <property type="project" value="InterPro"/>
</dbReference>
<reference evidence="2" key="1">
    <citation type="journal article" date="2021" name="PeerJ">
        <title>Extensive microbial diversity within the chicken gut microbiome revealed by metagenomics and culture.</title>
        <authorList>
            <person name="Gilroy R."/>
            <person name="Ravi A."/>
            <person name="Getino M."/>
            <person name="Pursley I."/>
            <person name="Horton D.L."/>
            <person name="Alikhan N.F."/>
            <person name="Baker D."/>
            <person name="Gharbi K."/>
            <person name="Hall N."/>
            <person name="Watson M."/>
            <person name="Adriaenssens E.M."/>
            <person name="Foster-Nyarko E."/>
            <person name="Jarju S."/>
            <person name="Secka A."/>
            <person name="Antonio M."/>
            <person name="Oren A."/>
            <person name="Chaudhuri R.R."/>
            <person name="La Ragione R."/>
            <person name="Hildebrand F."/>
            <person name="Pallen M.J."/>
        </authorList>
    </citation>
    <scope>NUCLEOTIDE SEQUENCE</scope>
    <source>
        <strain evidence="2">CHK183-5548</strain>
    </source>
</reference>
<dbReference type="SMART" id="SM00849">
    <property type="entry name" value="Lactamase_B"/>
    <property type="match status" value="1"/>
</dbReference>
<dbReference type="InterPro" id="IPR052195">
    <property type="entry name" value="Bact_Alkyl/Aryl-Sulfatase"/>
</dbReference>
<dbReference type="Pfam" id="PF14863">
    <property type="entry name" value="Alkyl_sulf_dimr"/>
    <property type="match status" value="1"/>
</dbReference>
<dbReference type="InterPro" id="IPR036866">
    <property type="entry name" value="RibonucZ/Hydroxyglut_hydro"/>
</dbReference>